<keyword evidence="10 12" id="KW-0807">Transducer</keyword>
<dbReference type="GO" id="GO:0016020">
    <property type="term" value="C:membrane"/>
    <property type="evidence" value="ECO:0007669"/>
    <property type="project" value="UniProtKB-SubCell"/>
</dbReference>
<dbReference type="Pfam" id="PF05296">
    <property type="entry name" value="TAS2R"/>
    <property type="match status" value="1"/>
</dbReference>
<dbReference type="AlphaFoldDB" id="A0A8C0T1L4"/>
<evidence type="ECO:0000313" key="15">
    <source>
        <dbReference type="Ensembl" id="ENSCAFP00040030254.1"/>
    </source>
</evidence>
<feature type="transmembrane region" description="Helical" evidence="13">
    <location>
        <begin position="222"/>
        <end position="247"/>
    </location>
</feature>
<protein>
    <recommendedName>
        <fullName evidence="12">Taste receptor type 2</fullName>
    </recommendedName>
</protein>
<evidence type="ECO:0000256" key="12">
    <source>
        <dbReference type="RuleBase" id="RU004424"/>
    </source>
</evidence>
<feature type="transmembrane region" description="Helical" evidence="13">
    <location>
        <begin position="299"/>
        <end position="325"/>
    </location>
</feature>
<evidence type="ECO:0000256" key="2">
    <source>
        <dbReference type="ARBA" id="ARBA00007376"/>
    </source>
</evidence>
<feature type="transmembrane region" description="Helical" evidence="13">
    <location>
        <begin position="58"/>
        <end position="77"/>
    </location>
</feature>
<evidence type="ECO:0000313" key="16">
    <source>
        <dbReference type="Proteomes" id="UP000694542"/>
    </source>
</evidence>
<evidence type="ECO:0000256" key="6">
    <source>
        <dbReference type="ARBA" id="ARBA00022989"/>
    </source>
</evidence>
<evidence type="ECO:0000256" key="7">
    <source>
        <dbReference type="ARBA" id="ARBA00023040"/>
    </source>
</evidence>
<dbReference type="InterPro" id="IPR007960">
    <property type="entry name" value="TAS2R"/>
</dbReference>
<dbReference type="PANTHER" id="PTHR11394">
    <property type="entry name" value="TASTE RECEPTOR TYPE 2"/>
    <property type="match status" value="1"/>
</dbReference>
<feature type="transmembrane region" description="Helical" evidence="13">
    <location>
        <begin position="267"/>
        <end position="287"/>
    </location>
</feature>
<evidence type="ECO:0000256" key="1">
    <source>
        <dbReference type="ARBA" id="ARBA00004141"/>
    </source>
</evidence>
<proteinExistence type="inferred from homology"/>
<reference evidence="14" key="2">
    <citation type="submission" date="2019-03" db="EMBL/GenBank/DDBJ databases">
        <authorList>
            <person name="Warren W.C."/>
            <person name="Johnson G.S."/>
        </authorList>
    </citation>
    <scope>NUCLEOTIDE SEQUENCE [LARGE SCALE GENOMIC DNA]</scope>
    <source>
        <strain evidence="14">Basenji</strain>
    </source>
</reference>
<dbReference type="Gene3D" id="1.20.1070.10">
    <property type="entry name" value="Rhodopsin 7-helix transmembrane proteins"/>
    <property type="match status" value="1"/>
</dbReference>
<dbReference type="CDD" id="cd15016">
    <property type="entry name" value="7tm_TAS2R1"/>
    <property type="match status" value="1"/>
</dbReference>
<dbReference type="Ensembl" id="ENSCAFT00040034743.1">
    <property type="protein sequence ID" value="ENSCAFP00040030254.1"/>
    <property type="gene ID" value="ENSCAFG00040018780.1"/>
</dbReference>
<reference evidence="15" key="3">
    <citation type="submission" date="2025-05" db="UniProtKB">
        <authorList>
            <consortium name="Ensembl"/>
        </authorList>
    </citation>
    <scope>IDENTIFICATION</scope>
</reference>
<dbReference type="SUPFAM" id="SSF81321">
    <property type="entry name" value="Family A G protein-coupled receptor-like"/>
    <property type="match status" value="1"/>
</dbReference>
<evidence type="ECO:0000256" key="8">
    <source>
        <dbReference type="ARBA" id="ARBA00023136"/>
    </source>
</evidence>
<organism evidence="15 16">
    <name type="scientific">Canis lupus familiaris</name>
    <name type="common">Dog</name>
    <name type="synonym">Canis familiaris</name>
    <dbReference type="NCBI Taxonomy" id="9615"/>
    <lineage>
        <taxon>Eukaryota</taxon>
        <taxon>Metazoa</taxon>
        <taxon>Chordata</taxon>
        <taxon>Craniata</taxon>
        <taxon>Vertebrata</taxon>
        <taxon>Euteleostomi</taxon>
        <taxon>Mammalia</taxon>
        <taxon>Eutheria</taxon>
        <taxon>Laurasiatheria</taxon>
        <taxon>Carnivora</taxon>
        <taxon>Caniformia</taxon>
        <taxon>Canidae</taxon>
        <taxon>Canis</taxon>
    </lineage>
</organism>
<comment type="subcellular location">
    <subcellularLocation>
        <location evidence="1 12">Membrane</location>
        <topology evidence="1 12">Multi-pass membrane protein</topology>
    </subcellularLocation>
</comment>
<evidence type="ECO:0000256" key="11">
    <source>
        <dbReference type="RuleBase" id="RU004423"/>
    </source>
</evidence>
<evidence type="ECO:0000256" key="13">
    <source>
        <dbReference type="SAM" id="Phobius"/>
    </source>
</evidence>
<dbReference type="Proteomes" id="UP000694429">
    <property type="component" value="Chromosome 14"/>
</dbReference>
<evidence type="ECO:0000256" key="10">
    <source>
        <dbReference type="ARBA" id="ARBA00023224"/>
    </source>
</evidence>
<comment type="similarity">
    <text evidence="2 11">Belongs to the G-protein coupled receptor T2R family.</text>
</comment>
<dbReference type="GO" id="GO:0033038">
    <property type="term" value="F:bitter taste receptor activity"/>
    <property type="evidence" value="ECO:0007669"/>
    <property type="project" value="InterPro"/>
</dbReference>
<name>A0A8C0T1L4_CANLF</name>
<dbReference type="PANTHER" id="PTHR11394:SF57">
    <property type="entry name" value="TASTE RECEPTOR TYPE 2"/>
    <property type="match status" value="1"/>
</dbReference>
<feature type="transmembrane region" description="Helical" evidence="13">
    <location>
        <begin position="129"/>
        <end position="150"/>
    </location>
</feature>
<accession>A0A8C0T1L4</accession>
<dbReference type="Ensembl" id="ENSCAFT00030034563.1">
    <property type="protein sequence ID" value="ENSCAFP00030030141.1"/>
    <property type="gene ID" value="ENSCAFG00030018798.1"/>
</dbReference>
<keyword evidence="9 12" id="KW-0675">Receptor</keyword>
<dbReference type="FunFam" id="1.20.1070.10:FF:000055">
    <property type="entry name" value="Taste receptor type 2"/>
    <property type="match status" value="1"/>
</dbReference>
<keyword evidence="4 12" id="KW-0716">Sensory transduction</keyword>
<dbReference type="Proteomes" id="UP000694542">
    <property type="component" value="Chromosome 14"/>
</dbReference>
<keyword evidence="7 12" id="KW-0297">G-protein coupled receptor</keyword>
<evidence type="ECO:0000256" key="4">
    <source>
        <dbReference type="ARBA" id="ARBA00022606"/>
    </source>
</evidence>
<keyword evidence="8 12" id="KW-0472">Membrane</keyword>
<keyword evidence="6 13" id="KW-1133">Transmembrane helix</keyword>
<reference evidence="15" key="1">
    <citation type="submission" date="2018-10" db="EMBL/GenBank/DDBJ databases">
        <title>De novo assembly of a Great Dane genome.</title>
        <authorList>
            <person name="Kidd J.M."/>
            <person name="Pendleton A.L."/>
            <person name="Shen F."/>
            <person name="Emery S."/>
        </authorList>
    </citation>
    <scope>NUCLEOTIDE SEQUENCE [LARGE SCALE GENOMIC DNA]</scope>
    <source>
        <strain evidence="15">Great Dane</strain>
    </source>
</reference>
<evidence type="ECO:0000256" key="3">
    <source>
        <dbReference type="ARBA" id="ARBA00022480"/>
    </source>
</evidence>
<feature type="transmembrane region" description="Helical" evidence="13">
    <location>
        <begin position="170"/>
        <end position="190"/>
    </location>
</feature>
<dbReference type="GO" id="GO:0004930">
    <property type="term" value="F:G protein-coupled receptor activity"/>
    <property type="evidence" value="ECO:0007669"/>
    <property type="project" value="UniProtKB-KW"/>
</dbReference>
<evidence type="ECO:0000256" key="5">
    <source>
        <dbReference type="ARBA" id="ARBA00022692"/>
    </source>
</evidence>
<sequence>MIQELKKIGFLRAVCSSLQDYPEAIFNTIHKKKLRFMVGNMISFLSALPHVIVMSAEFITGITVNGFLIIMNCKELIKSRKPTPVQLLFICIGMSRFGLLMVLMIQSFFSVLFPLFYKVNIFGTAMLFFWMFFSSVSFWFATCLSVFYCLKIAGFTQSCFLWLKFRISKLMPWLLLGSLLASMSIAALCIEADYPKKVDDDALKNATLKRTEPKIRQISEMLLVNLALLFPLAIFVMCTFMLFISLYKHTHRMQNGSHGVRNASTKAHINALKTVITFFCFFISYFAAFMANMTFSIPYGSHCFFVVKDIMAAFPSGHSIIILLSNSKYQQPFRRLLCFKKNQ</sequence>
<keyword evidence="5 12" id="KW-0812">Transmembrane</keyword>
<keyword evidence="3 12" id="KW-0919">Taste</keyword>
<evidence type="ECO:0000313" key="14">
    <source>
        <dbReference type="Ensembl" id="ENSCAFP00030030141.1"/>
    </source>
</evidence>
<feature type="transmembrane region" description="Helical" evidence="13">
    <location>
        <begin position="97"/>
        <end position="117"/>
    </location>
</feature>
<evidence type="ECO:0000256" key="9">
    <source>
        <dbReference type="ARBA" id="ARBA00023170"/>
    </source>
</evidence>